<evidence type="ECO:0000256" key="6">
    <source>
        <dbReference type="ARBA" id="ARBA00022989"/>
    </source>
</evidence>
<evidence type="ECO:0000259" key="9">
    <source>
        <dbReference type="PROSITE" id="PS50893"/>
    </source>
</evidence>
<name>A0AAN8IIN8_TRICO</name>
<feature type="domain" description="ABC transmembrane type-1" evidence="10">
    <location>
        <begin position="696"/>
        <end position="974"/>
    </location>
</feature>
<keyword evidence="5" id="KW-0067">ATP-binding</keyword>
<dbReference type="InterPro" id="IPR050173">
    <property type="entry name" value="ABC_transporter_C-like"/>
</dbReference>
<evidence type="ECO:0000313" key="12">
    <source>
        <dbReference type="Proteomes" id="UP001331761"/>
    </source>
</evidence>
<feature type="domain" description="ABC transporter" evidence="9">
    <location>
        <begin position="1014"/>
        <end position="1246"/>
    </location>
</feature>
<dbReference type="SUPFAM" id="SSF90123">
    <property type="entry name" value="ABC transporter transmembrane region"/>
    <property type="match status" value="2"/>
</dbReference>
<gene>
    <name evidence="11" type="ORF">GCK32_002081</name>
</gene>
<dbReference type="InterPro" id="IPR036640">
    <property type="entry name" value="ABC1_TM_sf"/>
</dbReference>
<dbReference type="InterPro" id="IPR003439">
    <property type="entry name" value="ABC_transporter-like_ATP-bd"/>
</dbReference>
<evidence type="ECO:0000259" key="10">
    <source>
        <dbReference type="PROSITE" id="PS50929"/>
    </source>
</evidence>
<keyword evidence="4" id="KW-0547">Nucleotide-binding</keyword>
<evidence type="ECO:0000256" key="1">
    <source>
        <dbReference type="ARBA" id="ARBA00004141"/>
    </source>
</evidence>
<comment type="subcellular location">
    <subcellularLocation>
        <location evidence="1">Membrane</location>
        <topology evidence="1">Multi-pass membrane protein</topology>
    </subcellularLocation>
</comment>
<feature type="domain" description="ABC transporter" evidence="9">
    <location>
        <begin position="409"/>
        <end position="632"/>
    </location>
</feature>
<dbReference type="Pfam" id="PF00005">
    <property type="entry name" value="ABC_tran"/>
    <property type="match status" value="2"/>
</dbReference>
<sequence>MNALILSRHGKELSDISRISRGNISLLDEKRSFFSRLFLFWLSPLLKKGSRKTLIYDDLPSLKQKYRSINLLRKWKIGSRDRIVRKLLVRYRWSVLGAVAAKLLAEVFDFLNPILLKLLIEAASHTGLLSQSLTICVVMFACGEIKSLFLGIHNYLVVRDASTALALIVNSVSKKSLRLASWSRVQWPTGRVVNLVAVDAEGIAAAAPYAHHLWSAVLEVVIALSLLYFTIGPPVLAAVVIMILYIPFNYCFSLIIKSYQTKQMRMKDNRVEFTKEVLHGITVVKMYAWEEAFEKEIRRLRDEEVELLMKATLLTRVLQAVNAAAPFLVAIACFSWFVLSSSNNSLKPSVAFVALTIFNQLRRPMGLIAPAIQFVSKAMVSSKRINDFLQADELVRQKESANHEDTASILLENCFFSWGKEKEHLKDITLEVQKEEVHAIVGSFGSGKSSVLSAILGEMTQLDGVRKIAGTIAYVPQTAWILNQTVRNNILYGMDYDSKKYDKVLRACELKKDIFALPRCDATIVGENGTTLSGGQRARICLARALYQDCDIYLLDEPFSAVDARIAKSMFEKILGPNGLLAKKTVVLVTQSIEFTKVAAVIHVMEGGKIVDRGSYEELLDRSSIFSEIKRELEEIQKKKKTSEDSTIRRHKKPKTVMFEPPQPPNTRQLEEVAAGNIEFNVYLMYLKAFSYKWALLFFALLFCRYVMQALSSIWLSSWADANDKETNGSNTMRGLIVFVALGLGTVLFNIIANVSSTFGGIRASVALHHPLVTAIMRAPLSFFEETPLGRILSRLVGDIHIVDIPLPINIRLVVDSLMHTVMILVVISISMPAYVIFVVPFTIAYAMIIKYFLPTNRQIKRIESAQRSQVLAVLSQNFEGAESIRAYGRVKSTMLSFNEEVDSFTRCRYLVPATERWLALRLELIGNIMVLACSVLVSLFHEMSFITSGEIGLCVSYALSLTDMMNFSTRMMALSDANVVAVERIKEYHDIESEEQGGSDYPLLDAWPHSGAIDFYKFSIRYGEKFAVKEMTLSIKGGEKVGIVGRTGSGKTSITRGLLRLTEKSSGDVFIDGVNISDLSLHELRSRITIIPQDPVLFSSTLRFNVDPFDRFADSDIWLALEACQLKEMVSKHEHGLMTEIEEGGKNISIGERQLLCLCRSLLEGGAIVILDEATASLDHVTQALVDAVVREHFRQATTITIAHNLETVGECDRIAVMEDGELVEFDTPDNLLAKEDSIYRELVEAKKY</sequence>
<dbReference type="FunFam" id="1.20.1560.10:FF:000010">
    <property type="entry name" value="Multidrug resistance-associated ABC transporter"/>
    <property type="match status" value="1"/>
</dbReference>
<keyword evidence="12" id="KW-1185">Reference proteome</keyword>
<proteinExistence type="predicted"/>
<keyword evidence="2" id="KW-0813">Transport</keyword>
<evidence type="ECO:0000313" key="11">
    <source>
        <dbReference type="EMBL" id="KAK5971823.1"/>
    </source>
</evidence>
<evidence type="ECO:0000256" key="3">
    <source>
        <dbReference type="ARBA" id="ARBA00022692"/>
    </source>
</evidence>
<dbReference type="SUPFAM" id="SSF52540">
    <property type="entry name" value="P-loop containing nucleoside triphosphate hydrolases"/>
    <property type="match status" value="2"/>
</dbReference>
<dbReference type="FunFam" id="1.20.1560.10:FF:000006">
    <property type="entry name" value="ATP-binding cassette, sub-family C (CFTR/MRP), member 9"/>
    <property type="match status" value="1"/>
</dbReference>
<dbReference type="PROSITE" id="PS50929">
    <property type="entry name" value="ABC_TM1F"/>
    <property type="match status" value="2"/>
</dbReference>
<evidence type="ECO:0000256" key="8">
    <source>
        <dbReference type="SAM" id="Phobius"/>
    </source>
</evidence>
<dbReference type="FunFam" id="3.40.50.300:FF:000838">
    <property type="entry name" value="ABC multidrug transporter (Eurofung)"/>
    <property type="match status" value="1"/>
</dbReference>
<dbReference type="Gene3D" id="3.40.50.300">
    <property type="entry name" value="P-loop containing nucleotide triphosphate hydrolases"/>
    <property type="match status" value="2"/>
</dbReference>
<evidence type="ECO:0000256" key="2">
    <source>
        <dbReference type="ARBA" id="ARBA00022448"/>
    </source>
</evidence>
<dbReference type="Pfam" id="PF00664">
    <property type="entry name" value="ABC_membrane"/>
    <property type="match status" value="2"/>
</dbReference>
<dbReference type="PANTHER" id="PTHR24223">
    <property type="entry name" value="ATP-BINDING CASSETTE SUB-FAMILY C"/>
    <property type="match status" value="1"/>
</dbReference>
<evidence type="ECO:0000256" key="7">
    <source>
        <dbReference type="ARBA" id="ARBA00023136"/>
    </source>
</evidence>
<dbReference type="PROSITE" id="PS00211">
    <property type="entry name" value="ABC_TRANSPORTER_1"/>
    <property type="match status" value="1"/>
</dbReference>
<evidence type="ECO:0000256" key="4">
    <source>
        <dbReference type="ARBA" id="ARBA00022741"/>
    </source>
</evidence>
<feature type="domain" description="ABC transmembrane type-1" evidence="10">
    <location>
        <begin position="96"/>
        <end position="377"/>
    </location>
</feature>
<dbReference type="GO" id="GO:0016887">
    <property type="term" value="F:ATP hydrolysis activity"/>
    <property type="evidence" value="ECO:0007669"/>
    <property type="project" value="InterPro"/>
</dbReference>
<dbReference type="InterPro" id="IPR017871">
    <property type="entry name" value="ABC_transporter-like_CS"/>
</dbReference>
<dbReference type="CDD" id="cd03244">
    <property type="entry name" value="ABCC_MRP_domain2"/>
    <property type="match status" value="1"/>
</dbReference>
<dbReference type="Proteomes" id="UP001331761">
    <property type="component" value="Unassembled WGS sequence"/>
</dbReference>
<dbReference type="CDD" id="cd18595">
    <property type="entry name" value="ABC_6TM_MRP1_2_3_6_D1_like"/>
    <property type="match status" value="1"/>
</dbReference>
<comment type="caution">
    <text evidence="11">The sequence shown here is derived from an EMBL/GenBank/DDBJ whole genome shotgun (WGS) entry which is preliminary data.</text>
</comment>
<dbReference type="GO" id="GO:0005524">
    <property type="term" value="F:ATP binding"/>
    <property type="evidence" value="ECO:0007669"/>
    <property type="project" value="UniProtKB-KW"/>
</dbReference>
<reference evidence="11 12" key="1">
    <citation type="submission" date="2019-10" db="EMBL/GenBank/DDBJ databases">
        <title>Assembly and Annotation for the nematode Trichostrongylus colubriformis.</title>
        <authorList>
            <person name="Martin J."/>
        </authorList>
    </citation>
    <scope>NUCLEOTIDE SEQUENCE [LARGE SCALE GENOMIC DNA]</scope>
    <source>
        <strain evidence="11">G859</strain>
        <tissue evidence="11">Whole worm</tissue>
    </source>
</reference>
<dbReference type="EMBL" id="WIXE01017342">
    <property type="protein sequence ID" value="KAK5971823.1"/>
    <property type="molecule type" value="Genomic_DNA"/>
</dbReference>
<accession>A0AAN8IIN8</accession>
<dbReference type="InterPro" id="IPR003593">
    <property type="entry name" value="AAA+_ATPase"/>
</dbReference>
<dbReference type="GO" id="GO:0140359">
    <property type="term" value="F:ABC-type transporter activity"/>
    <property type="evidence" value="ECO:0007669"/>
    <property type="project" value="InterPro"/>
</dbReference>
<feature type="transmembrane region" description="Helical" evidence="8">
    <location>
        <begin position="919"/>
        <end position="938"/>
    </location>
</feature>
<feature type="transmembrane region" description="Helical" evidence="8">
    <location>
        <begin position="694"/>
        <end position="716"/>
    </location>
</feature>
<protein>
    <submittedName>
        <fullName evidence="11">Uncharacterized protein</fullName>
    </submittedName>
</protein>
<feature type="transmembrane region" description="Helical" evidence="8">
    <location>
        <begin position="736"/>
        <end position="755"/>
    </location>
</feature>
<dbReference type="InterPro" id="IPR027417">
    <property type="entry name" value="P-loop_NTPase"/>
</dbReference>
<dbReference type="Gene3D" id="1.20.1560.10">
    <property type="entry name" value="ABC transporter type 1, transmembrane domain"/>
    <property type="match status" value="2"/>
</dbReference>
<dbReference type="PROSITE" id="PS50893">
    <property type="entry name" value="ABC_TRANSPORTER_2"/>
    <property type="match status" value="2"/>
</dbReference>
<dbReference type="CDD" id="cd03250">
    <property type="entry name" value="ABCC_MRP_domain1"/>
    <property type="match status" value="1"/>
</dbReference>
<feature type="transmembrane region" description="Helical" evidence="8">
    <location>
        <begin position="317"/>
        <end position="339"/>
    </location>
</feature>
<dbReference type="CDD" id="cd18603">
    <property type="entry name" value="ABC_6TM_MRP1_2_3_6_D2_like"/>
    <property type="match status" value="1"/>
</dbReference>
<dbReference type="FunFam" id="3.40.50.300:FF:000997">
    <property type="entry name" value="Multidrug resistance-associated protein 1"/>
    <property type="match status" value="1"/>
</dbReference>
<keyword evidence="7 8" id="KW-0472">Membrane</keyword>
<dbReference type="AlphaFoldDB" id="A0AAN8IIN8"/>
<dbReference type="PANTHER" id="PTHR24223:SF415">
    <property type="entry name" value="FI20190P1"/>
    <property type="match status" value="1"/>
</dbReference>
<keyword evidence="6 8" id="KW-1133">Transmembrane helix</keyword>
<dbReference type="GO" id="GO:0016020">
    <property type="term" value="C:membrane"/>
    <property type="evidence" value="ECO:0007669"/>
    <property type="project" value="UniProtKB-SubCell"/>
</dbReference>
<keyword evidence="3 8" id="KW-0812">Transmembrane</keyword>
<feature type="transmembrane region" description="Helical" evidence="8">
    <location>
        <begin position="237"/>
        <end position="256"/>
    </location>
</feature>
<dbReference type="InterPro" id="IPR011527">
    <property type="entry name" value="ABC1_TM_dom"/>
</dbReference>
<evidence type="ECO:0000256" key="5">
    <source>
        <dbReference type="ARBA" id="ARBA00022840"/>
    </source>
</evidence>
<dbReference type="SMART" id="SM00382">
    <property type="entry name" value="AAA"/>
    <property type="match status" value="2"/>
</dbReference>
<organism evidence="11 12">
    <name type="scientific">Trichostrongylus colubriformis</name>
    <name type="common">Black scour worm</name>
    <dbReference type="NCBI Taxonomy" id="6319"/>
    <lineage>
        <taxon>Eukaryota</taxon>
        <taxon>Metazoa</taxon>
        <taxon>Ecdysozoa</taxon>
        <taxon>Nematoda</taxon>
        <taxon>Chromadorea</taxon>
        <taxon>Rhabditida</taxon>
        <taxon>Rhabditina</taxon>
        <taxon>Rhabditomorpha</taxon>
        <taxon>Strongyloidea</taxon>
        <taxon>Trichostrongylidae</taxon>
        <taxon>Trichostrongylus</taxon>
    </lineage>
</organism>